<feature type="region of interest" description="Disordered" evidence="1">
    <location>
        <begin position="282"/>
        <end position="318"/>
    </location>
</feature>
<accession>A0AAU8JFE7</accession>
<evidence type="ECO:0000313" key="3">
    <source>
        <dbReference type="EMBL" id="XCM37018.1"/>
    </source>
</evidence>
<evidence type="ECO:0000256" key="2">
    <source>
        <dbReference type="SAM" id="Phobius"/>
    </source>
</evidence>
<reference evidence="3" key="1">
    <citation type="submission" date="2024-07" db="EMBL/GenBank/DDBJ databases">
        <authorList>
            <person name="Kim Y.J."/>
            <person name="Jeong J.Y."/>
        </authorList>
    </citation>
    <scope>NUCLEOTIDE SEQUENCE</scope>
    <source>
        <strain evidence="3">GIHE-MW2</strain>
    </source>
</reference>
<dbReference type="Pfam" id="PF11353">
    <property type="entry name" value="DUF3153"/>
    <property type="match status" value="1"/>
</dbReference>
<feature type="compositionally biased region" description="Polar residues" evidence="1">
    <location>
        <begin position="308"/>
        <end position="318"/>
    </location>
</feature>
<gene>
    <name evidence="3" type="ORF">ABWT76_005824</name>
</gene>
<sequence>MKETIMLGLNPMTDLSKKLRGSFRQSRSLVVMLMACSLMLLSGCVKYDLGINFASQTHGEIIQHIQIGERLSSFSSETARLWLESIKRRTRDLGGKTQKISDQEIVVKIPFNNGVELADKINQFMNPGGQPGSGAKKELDPDLPPISAAMTVTQNNWLFALRNRLIYDLDLRSLGVISTNGNLLISPGALLDLKFALQTPWGGEVITDAAVTPESELEAKISQNAPLIPEIIDQGKTFIWHLQPGQLNHIEVTFWVPSPIGIGAGMIALFIGISMYAKNLLSPPQGSTEERSTEDPNSGAIASKPEQDLSNPSIGRVS</sequence>
<dbReference type="EMBL" id="CP159837">
    <property type="protein sequence ID" value="XCM37018.1"/>
    <property type="molecule type" value="Genomic_DNA"/>
</dbReference>
<evidence type="ECO:0000256" key="1">
    <source>
        <dbReference type="SAM" id="MobiDB-lite"/>
    </source>
</evidence>
<protein>
    <submittedName>
        <fullName evidence="3">DUF3153 domain-containing protein</fullName>
    </submittedName>
</protein>
<keyword evidence="2" id="KW-0812">Transmembrane</keyword>
<dbReference type="RefSeq" id="WP_231636693.1">
    <property type="nucleotide sequence ID" value="NZ_CP159837.1"/>
</dbReference>
<dbReference type="InterPro" id="IPR021499">
    <property type="entry name" value="DUF3153"/>
</dbReference>
<dbReference type="AlphaFoldDB" id="A0AAU8JFE7"/>
<proteinExistence type="predicted"/>
<keyword evidence="2" id="KW-1133">Transmembrane helix</keyword>
<organism evidence="3">
    <name type="scientific">Planktothricoides raciborskii GIHE-MW2</name>
    <dbReference type="NCBI Taxonomy" id="2792601"/>
    <lineage>
        <taxon>Bacteria</taxon>
        <taxon>Bacillati</taxon>
        <taxon>Cyanobacteriota</taxon>
        <taxon>Cyanophyceae</taxon>
        <taxon>Oscillatoriophycideae</taxon>
        <taxon>Oscillatoriales</taxon>
        <taxon>Oscillatoriaceae</taxon>
        <taxon>Planktothricoides</taxon>
    </lineage>
</organism>
<keyword evidence="2" id="KW-0472">Membrane</keyword>
<feature type="transmembrane region" description="Helical" evidence="2">
    <location>
        <begin position="254"/>
        <end position="277"/>
    </location>
</feature>
<name>A0AAU8JFE7_9CYAN</name>